<dbReference type="Proteomes" id="UP000265520">
    <property type="component" value="Unassembled WGS sequence"/>
</dbReference>
<evidence type="ECO:0000313" key="2">
    <source>
        <dbReference type="Proteomes" id="UP000265520"/>
    </source>
</evidence>
<sequence length="193" mass="22205">WKDKPLEEATWEEADTMAQQFPSLNLGDKVVSQGVDIDRNTNEVKTWRVYKRRNKTSLTNEVWFVSVLFHVSNIRRNCPRPTTATRMHFITTHRHYQSPLHALSQILGPSCMEQHSEAGKDTLYSLRLIRGSIWITVNPVISMSDMATKEMTVSTLIPYKICVSFKTLYKKLDTDIQYYRATRIGLPIGKGLG</sequence>
<keyword evidence="2" id="KW-1185">Reference proteome</keyword>
<feature type="non-terminal residue" evidence="1">
    <location>
        <position position="1"/>
    </location>
</feature>
<gene>
    <name evidence="1" type="ORF">A2U01_0009603</name>
</gene>
<organism evidence="1 2">
    <name type="scientific">Trifolium medium</name>
    <dbReference type="NCBI Taxonomy" id="97028"/>
    <lineage>
        <taxon>Eukaryota</taxon>
        <taxon>Viridiplantae</taxon>
        <taxon>Streptophyta</taxon>
        <taxon>Embryophyta</taxon>
        <taxon>Tracheophyta</taxon>
        <taxon>Spermatophyta</taxon>
        <taxon>Magnoliopsida</taxon>
        <taxon>eudicotyledons</taxon>
        <taxon>Gunneridae</taxon>
        <taxon>Pentapetalae</taxon>
        <taxon>rosids</taxon>
        <taxon>fabids</taxon>
        <taxon>Fabales</taxon>
        <taxon>Fabaceae</taxon>
        <taxon>Papilionoideae</taxon>
        <taxon>50 kb inversion clade</taxon>
        <taxon>NPAAA clade</taxon>
        <taxon>Hologalegina</taxon>
        <taxon>IRL clade</taxon>
        <taxon>Trifolieae</taxon>
        <taxon>Trifolium</taxon>
    </lineage>
</organism>
<evidence type="ECO:0000313" key="1">
    <source>
        <dbReference type="EMBL" id="MCH88712.1"/>
    </source>
</evidence>
<dbReference type="EMBL" id="LXQA010014691">
    <property type="protein sequence ID" value="MCH88712.1"/>
    <property type="molecule type" value="Genomic_DNA"/>
</dbReference>
<comment type="caution">
    <text evidence="1">The sequence shown here is derived from an EMBL/GenBank/DDBJ whole genome shotgun (WGS) entry which is preliminary data.</text>
</comment>
<proteinExistence type="predicted"/>
<name>A0A392MMG3_9FABA</name>
<evidence type="ECO:0008006" key="3">
    <source>
        <dbReference type="Google" id="ProtNLM"/>
    </source>
</evidence>
<protein>
    <recommendedName>
        <fullName evidence="3">Chromo domain-containing protein</fullName>
    </recommendedName>
</protein>
<dbReference type="AlphaFoldDB" id="A0A392MMG3"/>
<accession>A0A392MMG3</accession>
<reference evidence="1 2" key="1">
    <citation type="journal article" date="2018" name="Front. Plant Sci.">
        <title>Red Clover (Trifolium pratense) and Zigzag Clover (T. medium) - A Picture of Genomic Similarities and Differences.</title>
        <authorList>
            <person name="Dluhosova J."/>
            <person name="Istvanek J."/>
            <person name="Nedelnik J."/>
            <person name="Repkova J."/>
        </authorList>
    </citation>
    <scope>NUCLEOTIDE SEQUENCE [LARGE SCALE GENOMIC DNA]</scope>
    <source>
        <strain evidence="2">cv. 10/8</strain>
        <tissue evidence="1">Leaf</tissue>
    </source>
</reference>